<dbReference type="SUPFAM" id="SSF53474">
    <property type="entry name" value="alpha/beta-Hydrolases"/>
    <property type="match status" value="1"/>
</dbReference>
<keyword evidence="1" id="KW-0677">Repeat</keyword>
<keyword evidence="5" id="KW-1185">Reference proteome</keyword>
<evidence type="ECO:0000256" key="1">
    <source>
        <dbReference type="ARBA" id="ARBA00022737"/>
    </source>
</evidence>
<organism evidence="4 5">
    <name type="scientific">Bionectria ochroleuca</name>
    <name type="common">Gliocladium roseum</name>
    <dbReference type="NCBI Taxonomy" id="29856"/>
    <lineage>
        <taxon>Eukaryota</taxon>
        <taxon>Fungi</taxon>
        <taxon>Dikarya</taxon>
        <taxon>Ascomycota</taxon>
        <taxon>Pezizomycotina</taxon>
        <taxon>Sordariomycetes</taxon>
        <taxon>Hypocreomycetidae</taxon>
        <taxon>Hypocreales</taxon>
        <taxon>Bionectriaceae</taxon>
        <taxon>Clonostachys</taxon>
    </lineage>
</organism>
<feature type="region of interest" description="Disordered" evidence="2">
    <location>
        <begin position="61"/>
        <end position="82"/>
    </location>
</feature>
<feature type="region of interest" description="Disordered" evidence="2">
    <location>
        <begin position="854"/>
        <end position="902"/>
    </location>
</feature>
<dbReference type="PANTHER" id="PTHR10039:SF5">
    <property type="entry name" value="NACHT DOMAIN-CONTAINING PROTEIN"/>
    <property type="match status" value="1"/>
</dbReference>
<dbReference type="PANTHER" id="PTHR10039">
    <property type="entry name" value="AMELOGENIN"/>
    <property type="match status" value="1"/>
</dbReference>
<dbReference type="InterPro" id="IPR056884">
    <property type="entry name" value="NPHP3-like_N"/>
</dbReference>
<evidence type="ECO:0000259" key="3">
    <source>
        <dbReference type="Pfam" id="PF24883"/>
    </source>
</evidence>
<feature type="compositionally biased region" description="Polar residues" evidence="2">
    <location>
        <begin position="336"/>
        <end position="350"/>
    </location>
</feature>
<evidence type="ECO:0000256" key="2">
    <source>
        <dbReference type="SAM" id="MobiDB-lite"/>
    </source>
</evidence>
<dbReference type="Gene3D" id="3.40.50.300">
    <property type="entry name" value="P-loop containing nucleotide triphosphate hydrolases"/>
    <property type="match status" value="1"/>
</dbReference>
<dbReference type="Gene3D" id="3.40.50.1820">
    <property type="entry name" value="alpha/beta hydrolase"/>
    <property type="match status" value="1"/>
</dbReference>
<dbReference type="Proteomes" id="UP000766486">
    <property type="component" value="Unassembled WGS sequence"/>
</dbReference>
<gene>
    <name evidence="4" type="ORF">CLO192961_LOCUS493534</name>
</gene>
<dbReference type="SUPFAM" id="SSF52540">
    <property type="entry name" value="P-loop containing nucleoside triphosphate hydrolases"/>
    <property type="match status" value="1"/>
</dbReference>
<feature type="compositionally biased region" description="Polar residues" evidence="2">
    <location>
        <begin position="857"/>
        <end position="870"/>
    </location>
</feature>
<feature type="domain" description="Nephrocystin 3-like N-terminal" evidence="3">
    <location>
        <begin position="387"/>
        <end position="564"/>
    </location>
</feature>
<accession>A0ABY6V3T7</accession>
<dbReference type="InterPro" id="IPR027417">
    <property type="entry name" value="P-loop_NTPase"/>
</dbReference>
<dbReference type="InterPro" id="IPR029058">
    <property type="entry name" value="AB_hydrolase_fold"/>
</dbReference>
<evidence type="ECO:0000313" key="4">
    <source>
        <dbReference type="EMBL" id="VUC38075.1"/>
    </source>
</evidence>
<name>A0ABY6V3T7_BIOOC</name>
<sequence>MKHYILDTGISVAYEPENVEPIVDFVFVHGLHGHPYKSWTRSNRDKDGRENLLRRAIARLGRSSSNSSPEVASQTTLNEADGTEKAPEAIFWPADLLPLECPNSRILMYGYDSKITKYTSGAANKSSLLSHSKDLLFSLARHGVHNRHLVFVAHSLGGIIVKELQMLGRSSSSAEDGHRNIVESTAAVIFLGTPHRGSPEFAAIGETLRSIVSSLGMDTTPANLDALGLKNTDLERAQEAFSTIWNKYDFKVKTFQESLSMSGIRFGGLENKVVPGHSSAIGDVREHAETLQANHKDMSRYSGLEDPNYRKVGGELSSLYRSLVNLNLRPPVRAGQKSSGGIRQQSGDSKTSNEIRFDPATKTQMLDMLWSPEMHSRYQDIAHPADNTCSWLFNNQMYQDWYSDKNCRNHSGLLWLKGKPGTGKSVLMKEAFLLAVRDGKTSDHLAASFFFNKSGGTDLSCSESALFRSLLHQLLLKSDGLFLLWRDKLQEESATLESLLCKPKELKHFFQYLAQSFSKRIILYIDALDESDSENVREQAYFWREITTKARKHGSQLSVCLSSRHFPNVFLADCSEIIMEENNLQDIHQYINDRFRLVNSGEIQEFSNAHTSYEVSFDYEEEQEKILKDKIYQKSEGVFLWAALVVEEVLRDRDDGKGLPYLLRKIRTVPSHLKNLFTDLLRYDDAEERRVALRLFRWAVLSVSPLRLYEWHHILAFIRCPSLSSLSEWRRNIHFTRTDNQLEKQIRSISRGLVEVRRIQVDEPYGVAFDSLSLHAGAGSLNLESGGTRVIQVIHESVREFFLRENGFAVLDLDLTINPIGYAHLDIMKTCLNYINIHELDALVDARNRMRRFPDKGTSSAKQAVSQLDEASQELEKDGLNERPIDGSSLTGPKKPPKFDNRTVNREILTSKVLEMTQAQVFPIDIHLWMSTNNSALGDLSTGGTPALSVANSSISGLSQRLEDHPALLSYATQKFFIHAKLADLSYTDPREILRRLLNLKVWSRLKSLREDIPFDIQLLEYAAQFGLISWVSTMLLSRVSPPESHEIIAKVHSEDNYKRLALNCSPIFDDRRRLSQFIINDFKKTFPRFSEEVSIESKMRDGSSFLKDWAGPEYPDAVDHLGSSHPWGTARRQRSIESFGSASSHSGSIHGELSVYDDGSLGDWIAYNGEAFIKST</sequence>
<feature type="compositionally biased region" description="Basic and acidic residues" evidence="2">
    <location>
        <begin position="874"/>
        <end position="885"/>
    </location>
</feature>
<feature type="region of interest" description="Disordered" evidence="2">
    <location>
        <begin position="331"/>
        <end position="354"/>
    </location>
</feature>
<comment type="caution">
    <text evidence="4">The sequence shown here is derived from an EMBL/GenBank/DDBJ whole genome shotgun (WGS) entry which is preliminary data.</text>
</comment>
<proteinExistence type="predicted"/>
<feature type="compositionally biased region" description="Polar residues" evidence="2">
    <location>
        <begin position="62"/>
        <end position="78"/>
    </location>
</feature>
<protein>
    <recommendedName>
        <fullName evidence="3">Nephrocystin 3-like N-terminal domain-containing protein</fullName>
    </recommendedName>
</protein>
<dbReference type="Pfam" id="PF24883">
    <property type="entry name" value="NPHP3_N"/>
    <property type="match status" value="1"/>
</dbReference>
<dbReference type="EMBL" id="CABFNS010001099">
    <property type="protein sequence ID" value="VUC38075.1"/>
    <property type="molecule type" value="Genomic_DNA"/>
</dbReference>
<evidence type="ECO:0000313" key="5">
    <source>
        <dbReference type="Proteomes" id="UP000766486"/>
    </source>
</evidence>
<reference evidence="4 5" key="1">
    <citation type="submission" date="2019-06" db="EMBL/GenBank/DDBJ databases">
        <authorList>
            <person name="Broberg M."/>
        </authorList>
    </citation>
    <scope>NUCLEOTIDE SEQUENCE [LARGE SCALE GENOMIC DNA]</scope>
</reference>